<dbReference type="PRINTS" id="PR00019">
    <property type="entry name" value="LEURICHRPT"/>
</dbReference>
<keyword evidence="12 15" id="KW-0472">Membrane</keyword>
<dbReference type="Pfam" id="PF13855">
    <property type="entry name" value="LRR_8"/>
    <property type="match status" value="2"/>
</dbReference>
<dbReference type="PROSITE" id="PS50011">
    <property type="entry name" value="PROTEIN_KINASE_DOM"/>
    <property type="match status" value="1"/>
</dbReference>
<dbReference type="FunFam" id="3.80.10.10:FF:000512">
    <property type="entry name" value="Leucine-rich repeat receptor-like serine/threonine-protein kinase BAM3"/>
    <property type="match status" value="1"/>
</dbReference>
<evidence type="ECO:0000313" key="18">
    <source>
        <dbReference type="Proteomes" id="UP001634007"/>
    </source>
</evidence>
<evidence type="ECO:0000259" key="16">
    <source>
        <dbReference type="PROSITE" id="PS50011"/>
    </source>
</evidence>
<keyword evidence="8" id="KW-0677">Repeat</keyword>
<evidence type="ECO:0000256" key="1">
    <source>
        <dbReference type="ARBA" id="ARBA00004236"/>
    </source>
</evidence>
<evidence type="ECO:0000256" key="14">
    <source>
        <dbReference type="ARBA" id="ARBA00023180"/>
    </source>
</evidence>
<evidence type="ECO:0000256" key="15">
    <source>
        <dbReference type="SAM" id="Phobius"/>
    </source>
</evidence>
<keyword evidence="5" id="KW-0808">Transferase</keyword>
<keyword evidence="4" id="KW-0433">Leucine-rich repeat</keyword>
<keyword evidence="7" id="KW-0732">Signal</keyword>
<evidence type="ECO:0000256" key="7">
    <source>
        <dbReference type="ARBA" id="ARBA00022729"/>
    </source>
</evidence>
<dbReference type="InterPro" id="IPR050647">
    <property type="entry name" value="Plant_LRR-RLKs"/>
</dbReference>
<keyword evidence="18" id="KW-1185">Reference proteome</keyword>
<proteinExistence type="predicted"/>
<dbReference type="InterPro" id="IPR003591">
    <property type="entry name" value="Leu-rich_rpt_typical-subtyp"/>
</dbReference>
<gene>
    <name evidence="17" type="ORF">ACJRO7_025930</name>
</gene>
<dbReference type="Pfam" id="PF08263">
    <property type="entry name" value="LRRNT_2"/>
    <property type="match status" value="1"/>
</dbReference>
<dbReference type="InterPro" id="IPR001245">
    <property type="entry name" value="Ser-Thr/Tyr_kinase_cat_dom"/>
</dbReference>
<feature type="transmembrane region" description="Helical" evidence="15">
    <location>
        <begin position="625"/>
        <end position="648"/>
    </location>
</feature>
<dbReference type="Gene3D" id="3.80.10.10">
    <property type="entry name" value="Ribonuclease Inhibitor"/>
    <property type="match status" value="3"/>
</dbReference>
<evidence type="ECO:0000256" key="6">
    <source>
        <dbReference type="ARBA" id="ARBA00022692"/>
    </source>
</evidence>
<dbReference type="GO" id="GO:0005886">
    <property type="term" value="C:plasma membrane"/>
    <property type="evidence" value="ECO:0007669"/>
    <property type="project" value="UniProtKB-SubCell"/>
</dbReference>
<dbReference type="AlphaFoldDB" id="A0ABD3KBR2"/>
<evidence type="ECO:0000256" key="4">
    <source>
        <dbReference type="ARBA" id="ARBA00022614"/>
    </source>
</evidence>
<dbReference type="InterPro" id="IPR032675">
    <property type="entry name" value="LRR_dom_sf"/>
</dbReference>
<dbReference type="Pfam" id="PF07714">
    <property type="entry name" value="PK_Tyr_Ser-Thr"/>
    <property type="match status" value="1"/>
</dbReference>
<dbReference type="FunFam" id="3.80.10.10:FF:000233">
    <property type="entry name" value="Leucine-rich repeat receptor-like protein kinase TDR"/>
    <property type="match status" value="1"/>
</dbReference>
<organism evidence="17 18">
    <name type="scientific">Eucalyptus globulus</name>
    <name type="common">Tasmanian blue gum</name>
    <dbReference type="NCBI Taxonomy" id="34317"/>
    <lineage>
        <taxon>Eukaryota</taxon>
        <taxon>Viridiplantae</taxon>
        <taxon>Streptophyta</taxon>
        <taxon>Embryophyta</taxon>
        <taxon>Tracheophyta</taxon>
        <taxon>Spermatophyta</taxon>
        <taxon>Magnoliopsida</taxon>
        <taxon>eudicotyledons</taxon>
        <taxon>Gunneridae</taxon>
        <taxon>Pentapetalae</taxon>
        <taxon>rosids</taxon>
        <taxon>malvids</taxon>
        <taxon>Myrtales</taxon>
        <taxon>Myrtaceae</taxon>
        <taxon>Myrtoideae</taxon>
        <taxon>Eucalypteae</taxon>
        <taxon>Eucalyptus</taxon>
    </lineage>
</organism>
<dbReference type="SUPFAM" id="SSF56112">
    <property type="entry name" value="Protein kinase-like (PK-like)"/>
    <property type="match status" value="1"/>
</dbReference>
<evidence type="ECO:0000256" key="10">
    <source>
        <dbReference type="ARBA" id="ARBA00022840"/>
    </source>
</evidence>
<keyword evidence="3" id="KW-1003">Cell membrane</keyword>
<feature type="transmembrane region" description="Helical" evidence="15">
    <location>
        <begin position="12"/>
        <end position="31"/>
    </location>
</feature>
<keyword evidence="6 15" id="KW-0812">Transmembrane</keyword>
<reference evidence="17 18" key="1">
    <citation type="submission" date="2024-11" db="EMBL/GenBank/DDBJ databases">
        <title>Chromosome-level genome assembly of Eucalyptus globulus Labill. provides insights into its genome evolution.</title>
        <authorList>
            <person name="Li X."/>
        </authorList>
    </citation>
    <scope>NUCLEOTIDE SEQUENCE [LARGE SCALE GENOMIC DNA]</scope>
    <source>
        <strain evidence="17">CL2024</strain>
        <tissue evidence="17">Fresh tender leaves</tissue>
    </source>
</reference>
<evidence type="ECO:0000256" key="5">
    <source>
        <dbReference type="ARBA" id="ARBA00022679"/>
    </source>
</evidence>
<dbReference type="Gene3D" id="1.10.510.10">
    <property type="entry name" value="Transferase(Phosphotransferase) domain 1"/>
    <property type="match status" value="1"/>
</dbReference>
<evidence type="ECO:0000256" key="2">
    <source>
        <dbReference type="ARBA" id="ARBA00004479"/>
    </source>
</evidence>
<protein>
    <recommendedName>
        <fullName evidence="16">Protein kinase domain-containing protein</fullName>
    </recommendedName>
</protein>
<dbReference type="EMBL" id="JBJKBG010000006">
    <property type="protein sequence ID" value="KAL3737083.1"/>
    <property type="molecule type" value="Genomic_DNA"/>
</dbReference>
<evidence type="ECO:0000256" key="11">
    <source>
        <dbReference type="ARBA" id="ARBA00022989"/>
    </source>
</evidence>
<dbReference type="PANTHER" id="PTHR48056:SF17">
    <property type="entry name" value="LEUCINE-RICH REPEAT RECEPTOR PROTEIN KINASE EMS1"/>
    <property type="match status" value="1"/>
</dbReference>
<dbReference type="InterPro" id="IPR001611">
    <property type="entry name" value="Leu-rich_rpt"/>
</dbReference>
<dbReference type="InterPro" id="IPR013210">
    <property type="entry name" value="LRR_N_plant-typ"/>
</dbReference>
<dbReference type="GO" id="GO:0009791">
    <property type="term" value="P:post-embryonic development"/>
    <property type="evidence" value="ECO:0007669"/>
    <property type="project" value="UniProtKB-ARBA"/>
</dbReference>
<keyword evidence="13" id="KW-0675">Receptor</keyword>
<keyword evidence="9" id="KW-0547">Nucleotide-binding</keyword>
<keyword evidence="14" id="KW-0325">Glycoprotein</keyword>
<dbReference type="PANTHER" id="PTHR48056">
    <property type="entry name" value="LRR RECEPTOR-LIKE SERINE/THREONINE-PROTEIN KINASE-RELATED"/>
    <property type="match status" value="1"/>
</dbReference>
<feature type="domain" description="Protein kinase" evidence="16">
    <location>
        <begin position="699"/>
        <end position="974"/>
    </location>
</feature>
<dbReference type="PROSITE" id="PS51450">
    <property type="entry name" value="LRR"/>
    <property type="match status" value="2"/>
</dbReference>
<evidence type="ECO:0000256" key="3">
    <source>
        <dbReference type="ARBA" id="ARBA00022475"/>
    </source>
</evidence>
<dbReference type="FunFam" id="3.80.10.10:FF:000299">
    <property type="entry name" value="Piriformospora indica-insensitive protein 2"/>
    <property type="match status" value="1"/>
</dbReference>
<dbReference type="FunFam" id="1.10.510.10:FF:000388">
    <property type="entry name" value="Leucine-rich repeat receptor-like tyrosine-protein kinase PXC3"/>
    <property type="match status" value="1"/>
</dbReference>
<evidence type="ECO:0000256" key="12">
    <source>
        <dbReference type="ARBA" id="ARBA00023136"/>
    </source>
</evidence>
<dbReference type="GO" id="GO:0016740">
    <property type="term" value="F:transferase activity"/>
    <property type="evidence" value="ECO:0007669"/>
    <property type="project" value="UniProtKB-KW"/>
</dbReference>
<dbReference type="FunFam" id="3.30.200.20:FF:000454">
    <property type="entry name" value="Leucine-rich repeat receptor-like tyrosine-protein kinase PXC3"/>
    <property type="match status" value="1"/>
</dbReference>
<dbReference type="SMART" id="SM00369">
    <property type="entry name" value="LRR_TYP"/>
    <property type="match status" value="10"/>
</dbReference>
<comment type="subcellular location">
    <subcellularLocation>
        <location evidence="1">Cell membrane</location>
    </subcellularLocation>
    <subcellularLocation>
        <location evidence="2">Membrane</location>
        <topology evidence="2">Single-pass type I membrane protein</topology>
    </subcellularLocation>
</comment>
<dbReference type="InterPro" id="IPR000719">
    <property type="entry name" value="Prot_kinase_dom"/>
</dbReference>
<dbReference type="InterPro" id="IPR011009">
    <property type="entry name" value="Kinase-like_dom_sf"/>
</dbReference>
<keyword evidence="10" id="KW-0067">ATP-binding</keyword>
<keyword evidence="11 15" id="KW-1133">Transmembrane helix</keyword>
<evidence type="ECO:0000256" key="8">
    <source>
        <dbReference type="ARBA" id="ARBA00022737"/>
    </source>
</evidence>
<dbReference type="SUPFAM" id="SSF52058">
    <property type="entry name" value="L domain-like"/>
    <property type="match status" value="1"/>
</dbReference>
<name>A0ABD3KBR2_EUCGL</name>
<evidence type="ECO:0000256" key="13">
    <source>
        <dbReference type="ARBA" id="ARBA00023170"/>
    </source>
</evidence>
<accession>A0ABD3KBR2</accession>
<sequence length="974" mass="105951">MGGCARSGNHRLLIPLLFFFSFLFSFYPFAFSKLSSPQSEVMTNLFRKIPSSELSWNSTEDPCKWKGVTCNPDNSSVIKLSLSGLSLASPDILPVICQIGSLQVLDLSDNNLGSLPAEFITSCGKIGGLWRLNFSRNALVGPLPSFTGFVGLEVLDLSYNKMSGSIGSELDGLVKLSCLNLSMNMFRGSVPVNLSKVLEELQLSVNNFEGEIPEGVADYRNLVLLDLSGNQLSGFVPDRLGELPKLQVLDLSVNKLSGSFPDRLVELPKLQVLVLSSNHLDGKIPDSLAKMQTLSRFSANQNNFSGPIPSGLTRFLKSLDLSYNNLSGSIPPDLLSQPKLQYVDLSYNRLEGPIPNSLSPNMFRLRLGSNSLNGTIPSDSLGSLEKLTYLELENNSLTGAVAAELGKCRSLALLNLAQNKLIGPLPPELGNLSGIQVMKLQLNKIDGVIPGEITQLGSLAQLNISWNLLSGAIPSSLRNLRNLTTLNLQHNNLSGSIPTGIESLRGLLELQLGKNQLSGDIPTMPQSLQIVLNLSSNLFVGHIPDTFSQLTNLEILDLSNNQFSGRVPSSFTGMAALTQLILSNNSLSGILPPFKKMVQVEFGGNKDLINGTTPSPTVIRKRNSVAVPILIALGSAVFAVFVVAVVVISVSKRFYRVNDEHLQLGENLPLPQVIDSSLLTSSGIHRSSIDFTKAMEEVSDPTKIILKTRFSTYYKATMPSGTSYYIKKLNWSDKIFQLGSHDKFGQELEVLAKLNNSNVMTPLAYVLTIDSGYLFYEYVQKGTLFDVLHDSSNELDWASRYSIAVGVAQGLVFLHDCSSGPILLLDLSSKSILLKSLKEPQVGDIELCKVIDPSKSTGSLSTVAGSVGYIPPEYAYTMRITTAGNVYSFGVVVLELLTGKRACSQGTELTKWVSTNTSKQDKWDHILDFSVSRTSLTVRSQMLAVLRVALACVSINPDSRPKMKSVLRMLLNAR</sequence>
<dbReference type="Gene3D" id="3.30.200.20">
    <property type="entry name" value="Phosphorylase Kinase, domain 1"/>
    <property type="match status" value="1"/>
</dbReference>
<dbReference type="Proteomes" id="UP001634007">
    <property type="component" value="Unassembled WGS sequence"/>
</dbReference>
<dbReference type="Pfam" id="PF00560">
    <property type="entry name" value="LRR_1"/>
    <property type="match status" value="6"/>
</dbReference>
<dbReference type="SUPFAM" id="SSF52047">
    <property type="entry name" value="RNI-like"/>
    <property type="match status" value="1"/>
</dbReference>
<comment type="caution">
    <text evidence="17">The sequence shown here is derived from an EMBL/GenBank/DDBJ whole genome shotgun (WGS) entry which is preliminary data.</text>
</comment>
<evidence type="ECO:0000256" key="9">
    <source>
        <dbReference type="ARBA" id="ARBA00022741"/>
    </source>
</evidence>
<evidence type="ECO:0000313" key="17">
    <source>
        <dbReference type="EMBL" id="KAL3737083.1"/>
    </source>
</evidence>
<dbReference type="GO" id="GO:0005524">
    <property type="term" value="F:ATP binding"/>
    <property type="evidence" value="ECO:0007669"/>
    <property type="project" value="UniProtKB-KW"/>
</dbReference>